<accession>A0A4R5KTC8</accession>
<feature type="transmembrane region" description="Helical" evidence="1">
    <location>
        <begin position="80"/>
        <end position="100"/>
    </location>
</feature>
<name>A0A4R5KTC8_9MICC</name>
<sequence>MAAAGWRPRGRTRSTTLNVVLRILVAAALAVDAAVHWQLAPGYQLAAPGGIGQGNLFHLEAIVAVLVALYVLVRGSRPAFTAALLVAGSAFVAVVLYRYVDIPAIGPIPSMYEPVWFFGKSVSAVAEGLGALLAAVALVTHRRRD</sequence>
<keyword evidence="3" id="KW-1185">Reference proteome</keyword>
<keyword evidence="1" id="KW-1133">Transmembrane helix</keyword>
<evidence type="ECO:0000256" key="1">
    <source>
        <dbReference type="SAM" id="Phobius"/>
    </source>
</evidence>
<dbReference type="OrthoDB" id="3297181at2"/>
<gene>
    <name evidence="2" type="ORF">E1809_05215</name>
</gene>
<feature type="transmembrane region" description="Helical" evidence="1">
    <location>
        <begin position="20"/>
        <end position="39"/>
    </location>
</feature>
<dbReference type="Proteomes" id="UP000295511">
    <property type="component" value="Unassembled WGS sequence"/>
</dbReference>
<evidence type="ECO:0000313" key="3">
    <source>
        <dbReference type="Proteomes" id="UP000295511"/>
    </source>
</evidence>
<comment type="caution">
    <text evidence="2">The sequence shown here is derived from an EMBL/GenBank/DDBJ whole genome shotgun (WGS) entry which is preliminary data.</text>
</comment>
<evidence type="ECO:0000313" key="2">
    <source>
        <dbReference type="EMBL" id="TDF99149.1"/>
    </source>
</evidence>
<dbReference type="AlphaFoldDB" id="A0A4R5KTC8"/>
<keyword evidence="1" id="KW-0812">Transmembrane</keyword>
<protein>
    <recommendedName>
        <fullName evidence="4">Integral membrane protein</fullName>
    </recommendedName>
</protein>
<dbReference type="EMBL" id="SMRU01000005">
    <property type="protein sequence ID" value="TDF99149.1"/>
    <property type="molecule type" value="Genomic_DNA"/>
</dbReference>
<reference evidence="2 3" key="1">
    <citation type="submission" date="2019-03" db="EMBL/GenBank/DDBJ databases">
        <title>Whole genome sequence of Arthrobacter sp JH1-1.</title>
        <authorList>
            <person name="Trinh H.N."/>
        </authorList>
    </citation>
    <scope>NUCLEOTIDE SEQUENCE [LARGE SCALE GENOMIC DNA]</scope>
    <source>
        <strain evidence="2 3">JH1-1</strain>
    </source>
</reference>
<proteinExistence type="predicted"/>
<organism evidence="2 3">
    <name type="scientific">Arthrobacter terricola</name>
    <dbReference type="NCBI Taxonomy" id="2547396"/>
    <lineage>
        <taxon>Bacteria</taxon>
        <taxon>Bacillati</taxon>
        <taxon>Actinomycetota</taxon>
        <taxon>Actinomycetes</taxon>
        <taxon>Micrococcales</taxon>
        <taxon>Micrococcaceae</taxon>
        <taxon>Arthrobacter</taxon>
    </lineage>
</organism>
<keyword evidence="1" id="KW-0472">Membrane</keyword>
<feature type="transmembrane region" description="Helical" evidence="1">
    <location>
        <begin position="115"/>
        <end position="139"/>
    </location>
</feature>
<evidence type="ECO:0008006" key="4">
    <source>
        <dbReference type="Google" id="ProtNLM"/>
    </source>
</evidence>
<feature type="transmembrane region" description="Helical" evidence="1">
    <location>
        <begin position="51"/>
        <end position="73"/>
    </location>
</feature>